<protein>
    <recommendedName>
        <fullName evidence="5">Putative nuclease HARBI1</fullName>
    </recommendedName>
    <alternativeName>
        <fullName evidence="11">Harbinger transposase-derived nuclease</fullName>
    </alternativeName>
</protein>
<sequence>MAAAYVYMRRRHQNIRRNRLLRDYDNPLDYLDDFDIIRRYRLSRPMIIDLCRRFDNDLHRPTMRSRALPVSLQIMAALRFFATGSFQLVNADVHNISRSSVSRCVRDVTQCLVNVCNQHIIMPTDAASLEIIKRGFYEISDFPNVVGAVDGTHVRIKSPPVDEHIFVNRKNFHSINWPGATHDAFIWSNSTVCELFENRTISDGWLLGDSGYPVRPWLLTPVLNPTTRKQQSYNGAHMRTRNVVERSFGVLKARFRCIDTSAGTLLYSALMCCRIVVAVAVLHNLCIDNRMPLPPDINDFPDHGHIAGPAYNGPLNDGAIVRERLINGRF</sequence>
<comment type="cofactor">
    <cofactor evidence="1">
        <name>a divalent metal cation</name>
        <dbReference type="ChEBI" id="CHEBI:60240"/>
    </cofactor>
</comment>
<dbReference type="PANTHER" id="PTHR22930">
    <property type="match status" value="1"/>
</dbReference>
<dbReference type="PRINTS" id="PR02086">
    <property type="entry name" value="PUTNUCHARBI1"/>
</dbReference>
<evidence type="ECO:0000256" key="4">
    <source>
        <dbReference type="ARBA" id="ARBA00006958"/>
    </source>
</evidence>
<keyword evidence="10" id="KW-0539">Nucleus</keyword>
<dbReference type="Proteomes" id="UP000683360">
    <property type="component" value="Unassembled WGS sequence"/>
</dbReference>
<keyword evidence="7" id="KW-0540">Nuclease</keyword>
<dbReference type="GO" id="GO:0046872">
    <property type="term" value="F:metal ion binding"/>
    <property type="evidence" value="ECO:0007669"/>
    <property type="project" value="UniProtKB-KW"/>
</dbReference>
<proteinExistence type="inferred from homology"/>
<evidence type="ECO:0000256" key="8">
    <source>
        <dbReference type="ARBA" id="ARBA00022723"/>
    </source>
</evidence>
<gene>
    <name evidence="14" type="ORF">MEDL_43177</name>
</gene>
<evidence type="ECO:0000256" key="3">
    <source>
        <dbReference type="ARBA" id="ARBA00004496"/>
    </source>
</evidence>
<dbReference type="Pfam" id="PF13359">
    <property type="entry name" value="DDE_Tnp_4"/>
    <property type="match status" value="1"/>
</dbReference>
<feature type="domain" description="DDE Tnp4" evidence="13">
    <location>
        <begin position="174"/>
        <end position="284"/>
    </location>
</feature>
<keyword evidence="6" id="KW-0963">Cytoplasm</keyword>
<dbReference type="AlphaFoldDB" id="A0A8S3T8W2"/>
<reference evidence="14" key="1">
    <citation type="submission" date="2021-03" db="EMBL/GenBank/DDBJ databases">
        <authorList>
            <person name="Bekaert M."/>
        </authorList>
    </citation>
    <scope>NUCLEOTIDE SEQUENCE</scope>
</reference>
<evidence type="ECO:0000256" key="10">
    <source>
        <dbReference type="ARBA" id="ARBA00023242"/>
    </source>
</evidence>
<evidence type="ECO:0000256" key="6">
    <source>
        <dbReference type="ARBA" id="ARBA00022490"/>
    </source>
</evidence>
<organism evidence="14 15">
    <name type="scientific">Mytilus edulis</name>
    <name type="common">Blue mussel</name>
    <dbReference type="NCBI Taxonomy" id="6550"/>
    <lineage>
        <taxon>Eukaryota</taxon>
        <taxon>Metazoa</taxon>
        <taxon>Spiralia</taxon>
        <taxon>Lophotrochozoa</taxon>
        <taxon>Mollusca</taxon>
        <taxon>Bivalvia</taxon>
        <taxon>Autobranchia</taxon>
        <taxon>Pteriomorphia</taxon>
        <taxon>Mytilida</taxon>
        <taxon>Mytiloidea</taxon>
        <taxon>Mytilidae</taxon>
        <taxon>Mytilinae</taxon>
        <taxon>Mytilus</taxon>
    </lineage>
</organism>
<dbReference type="InterPro" id="IPR027806">
    <property type="entry name" value="HARBI1_dom"/>
</dbReference>
<comment type="function">
    <text evidence="12">Transposase-derived protein that may have nuclease activity. Does not have transposase activity.</text>
</comment>
<name>A0A8S3T8W2_MYTED</name>
<dbReference type="InterPro" id="IPR026103">
    <property type="entry name" value="HARBI1_animal"/>
</dbReference>
<comment type="caution">
    <text evidence="14">The sequence shown here is derived from an EMBL/GenBank/DDBJ whole genome shotgun (WGS) entry which is preliminary data.</text>
</comment>
<evidence type="ECO:0000256" key="9">
    <source>
        <dbReference type="ARBA" id="ARBA00022801"/>
    </source>
</evidence>
<evidence type="ECO:0000256" key="2">
    <source>
        <dbReference type="ARBA" id="ARBA00004123"/>
    </source>
</evidence>
<accession>A0A8S3T8W2</accession>
<evidence type="ECO:0000256" key="1">
    <source>
        <dbReference type="ARBA" id="ARBA00001968"/>
    </source>
</evidence>
<evidence type="ECO:0000313" key="15">
    <source>
        <dbReference type="Proteomes" id="UP000683360"/>
    </source>
</evidence>
<keyword evidence="15" id="KW-1185">Reference proteome</keyword>
<evidence type="ECO:0000256" key="12">
    <source>
        <dbReference type="ARBA" id="ARBA00045850"/>
    </source>
</evidence>
<evidence type="ECO:0000259" key="13">
    <source>
        <dbReference type="Pfam" id="PF13359"/>
    </source>
</evidence>
<comment type="similarity">
    <text evidence="4">Belongs to the HARBI1 family.</text>
</comment>
<keyword evidence="9 14" id="KW-0378">Hydrolase</keyword>
<dbReference type="EMBL" id="CAJPWZ010002059">
    <property type="protein sequence ID" value="CAG2230318.1"/>
    <property type="molecule type" value="Genomic_DNA"/>
</dbReference>
<comment type="subcellular location">
    <subcellularLocation>
        <location evidence="3">Cytoplasm</location>
    </subcellularLocation>
    <subcellularLocation>
        <location evidence="2">Nucleus</location>
    </subcellularLocation>
</comment>
<dbReference type="PANTHER" id="PTHR22930:SF227">
    <property type="entry name" value="DDE TNP4 DOMAIN-CONTAINING PROTEIN"/>
    <property type="match status" value="1"/>
</dbReference>
<keyword evidence="8" id="KW-0479">Metal-binding</keyword>
<dbReference type="GO" id="GO:0016787">
    <property type="term" value="F:hydrolase activity"/>
    <property type="evidence" value="ECO:0007669"/>
    <property type="project" value="UniProtKB-KW"/>
</dbReference>
<dbReference type="OrthoDB" id="1515171at2759"/>
<evidence type="ECO:0000256" key="7">
    <source>
        <dbReference type="ARBA" id="ARBA00022722"/>
    </source>
</evidence>
<evidence type="ECO:0000256" key="11">
    <source>
        <dbReference type="ARBA" id="ARBA00030126"/>
    </source>
</evidence>
<dbReference type="InterPro" id="IPR045249">
    <property type="entry name" value="HARBI1-like"/>
</dbReference>
<dbReference type="GO" id="GO:0005634">
    <property type="term" value="C:nucleus"/>
    <property type="evidence" value="ECO:0007669"/>
    <property type="project" value="UniProtKB-SubCell"/>
</dbReference>
<evidence type="ECO:0000256" key="5">
    <source>
        <dbReference type="ARBA" id="ARBA00015519"/>
    </source>
</evidence>
<dbReference type="GO" id="GO:0004518">
    <property type="term" value="F:nuclease activity"/>
    <property type="evidence" value="ECO:0007669"/>
    <property type="project" value="UniProtKB-KW"/>
</dbReference>
<evidence type="ECO:0000313" key="14">
    <source>
        <dbReference type="EMBL" id="CAG2230318.1"/>
    </source>
</evidence>
<dbReference type="GO" id="GO:0005737">
    <property type="term" value="C:cytoplasm"/>
    <property type="evidence" value="ECO:0007669"/>
    <property type="project" value="UniProtKB-SubCell"/>
</dbReference>